<dbReference type="EMBL" id="OU015568">
    <property type="protein sequence ID" value="CAG5078896.1"/>
    <property type="molecule type" value="Genomic_DNA"/>
</dbReference>
<organism evidence="1 2">
    <name type="scientific">Oikopleura dioica</name>
    <name type="common">Tunicate</name>
    <dbReference type="NCBI Taxonomy" id="34765"/>
    <lineage>
        <taxon>Eukaryota</taxon>
        <taxon>Metazoa</taxon>
        <taxon>Chordata</taxon>
        <taxon>Tunicata</taxon>
        <taxon>Appendicularia</taxon>
        <taxon>Copelata</taxon>
        <taxon>Oikopleuridae</taxon>
        <taxon>Oikopleura</taxon>
    </lineage>
</organism>
<keyword evidence="2" id="KW-1185">Reference proteome</keyword>
<name>A0ABN7RLP2_OIKDI</name>
<reference evidence="1 2" key="1">
    <citation type="submission" date="2021-04" db="EMBL/GenBank/DDBJ databases">
        <authorList>
            <person name="Bliznina A."/>
        </authorList>
    </citation>
    <scope>NUCLEOTIDE SEQUENCE [LARGE SCALE GENOMIC DNA]</scope>
</reference>
<accession>A0ABN7RLP2</accession>
<dbReference type="Proteomes" id="UP001158576">
    <property type="component" value="Chromosome PAR"/>
</dbReference>
<gene>
    <name evidence="1" type="ORF">OKIOD_LOCUS674</name>
</gene>
<evidence type="ECO:0000313" key="1">
    <source>
        <dbReference type="EMBL" id="CAG5078896.1"/>
    </source>
</evidence>
<evidence type="ECO:0000313" key="2">
    <source>
        <dbReference type="Proteomes" id="UP001158576"/>
    </source>
</evidence>
<protein>
    <submittedName>
        <fullName evidence="1">Oidioi.mRNA.OKI2018_I69.PAR.g9116.t1.cds</fullName>
    </submittedName>
</protein>
<sequence>MPGSARSLECVRCNSYIDVENSHCWSPNHDLLVSCPDRLDGTKPMCLTEIRVMRTRKNLELVDLRRECYYGFEPEVSIVRQDICRENFCNTFSLPKKSEDMFSVEMSYESQKRQKEPLSCISCSGKDTCLNPTLRMRTSSTENCEAYYDWPGCFLESWMNDDGELSSIRRGCYDFSQKPGESFTEFIQTKTCDENKCNNDQPDFKKKFSTDFEGSGDDDQNDDEEIDDTFFDGIFSTIHSTEKDLDDSITTVVTIGTEKYETASGDGEEDYFSGSGDGEEKDSVFIPEIISVAQQWTEKTQKTTTVTVASTEVFEPEIVDPKKNIKDEKGPKPSPAEEITVYIGYGEPVSEEITSKKTSAASRLGIPSVLFVASMFLL</sequence>
<proteinExistence type="predicted"/>